<name>A0A915EXW5_9CEST</name>
<sequence length="137" mass="15581">MHHALPTPFLSYSTTLHFQATPHIELTTTAYWIELAELLKHLLRVAPVGGAVSMKQCQLSALGDRYRLSNNKCREVRRQLETISQFQVPCPHFVSPQSCLNRVLFVVMLRLYAGVSDIHIESLLTSKPQKEFNYASV</sequence>
<reference evidence="2" key="1">
    <citation type="submission" date="2022-11" db="UniProtKB">
        <authorList>
            <consortium name="WormBaseParasite"/>
        </authorList>
    </citation>
    <scope>IDENTIFICATION</scope>
</reference>
<dbReference type="WBParaSite" id="maker-E.canG7_contigs_1824-snap-gene-0.1-mRNA-1">
    <property type="protein sequence ID" value="maker-E.canG7_contigs_1824-snap-gene-0.1-mRNA-1"/>
    <property type="gene ID" value="EcG7_10810"/>
</dbReference>
<accession>A0A915EXW5</accession>
<dbReference type="AlphaFoldDB" id="A0A915EXW5"/>
<keyword evidence="1" id="KW-1185">Reference proteome</keyword>
<proteinExistence type="predicted"/>
<evidence type="ECO:0000313" key="1">
    <source>
        <dbReference type="Proteomes" id="UP000887562"/>
    </source>
</evidence>
<protein>
    <submittedName>
        <fullName evidence="2">Uncharacterized protein</fullName>
    </submittedName>
</protein>
<dbReference type="Proteomes" id="UP000887562">
    <property type="component" value="Unplaced"/>
</dbReference>
<organism evidence="1 2">
    <name type="scientific">Echinococcus canadensis</name>
    <dbReference type="NCBI Taxonomy" id="519352"/>
    <lineage>
        <taxon>Eukaryota</taxon>
        <taxon>Metazoa</taxon>
        <taxon>Spiralia</taxon>
        <taxon>Lophotrochozoa</taxon>
        <taxon>Platyhelminthes</taxon>
        <taxon>Cestoda</taxon>
        <taxon>Eucestoda</taxon>
        <taxon>Cyclophyllidea</taxon>
        <taxon>Taeniidae</taxon>
        <taxon>Echinococcus</taxon>
        <taxon>Echinococcus canadensis group</taxon>
    </lineage>
</organism>
<evidence type="ECO:0000313" key="2">
    <source>
        <dbReference type="WBParaSite" id="maker-E.canG7_contigs_1824-snap-gene-0.1-mRNA-1"/>
    </source>
</evidence>